<protein>
    <recommendedName>
        <fullName evidence="6">RNA polymerase sigma factor</fullName>
    </recommendedName>
</protein>
<sequence>MSSEAVRREIVQYLPRLWRYGLVLSHRRDIADDLVQATCVRALERAAQFTAGSRMDSWLFSILHSVWLNEVRAQLIRRGQGFVDVDELSGAGNSEDPVWSNEVIRRVNRLPEAQRNAVFLVYVEELSYREAAAVLDVPVGTVMSRLATARLTLARDSALQPEAPPRKGERS</sequence>
<dbReference type="InterPro" id="IPR014284">
    <property type="entry name" value="RNA_pol_sigma-70_dom"/>
</dbReference>
<dbReference type="SUPFAM" id="SSF88946">
    <property type="entry name" value="Sigma2 domain of RNA polymerase sigma factors"/>
    <property type="match status" value="1"/>
</dbReference>
<evidence type="ECO:0000256" key="2">
    <source>
        <dbReference type="ARBA" id="ARBA00023015"/>
    </source>
</evidence>
<accession>E3GD36</accession>
<evidence type="ECO:0000256" key="3">
    <source>
        <dbReference type="ARBA" id="ARBA00023082"/>
    </source>
</evidence>
<dbReference type="InterPro" id="IPR039425">
    <property type="entry name" value="RNA_pol_sigma-70-like"/>
</dbReference>
<dbReference type="InterPro" id="IPR013249">
    <property type="entry name" value="RNA_pol_sigma70_r4_t2"/>
</dbReference>
<dbReference type="GO" id="GO:0006352">
    <property type="term" value="P:DNA-templated transcription initiation"/>
    <property type="evidence" value="ECO:0007669"/>
    <property type="project" value="InterPro"/>
</dbReference>
<dbReference type="STRING" id="701347.Entcl_2807"/>
<evidence type="ECO:0000256" key="5">
    <source>
        <dbReference type="ARBA" id="ARBA00023163"/>
    </source>
</evidence>
<evidence type="ECO:0000259" key="7">
    <source>
        <dbReference type="Pfam" id="PF04542"/>
    </source>
</evidence>
<dbReference type="Gene3D" id="1.10.10.10">
    <property type="entry name" value="Winged helix-like DNA-binding domain superfamily/Winged helix DNA-binding domain"/>
    <property type="match status" value="1"/>
</dbReference>
<keyword evidence="3 6" id="KW-0731">Sigma factor</keyword>
<evidence type="ECO:0000256" key="1">
    <source>
        <dbReference type="ARBA" id="ARBA00010641"/>
    </source>
</evidence>
<dbReference type="InterPro" id="IPR000838">
    <property type="entry name" value="RNA_pol_sigma70_ECF_CS"/>
</dbReference>
<dbReference type="KEGG" id="esc:Entcl_2807"/>
<reference evidence="9 10" key="2">
    <citation type="journal article" date="2011" name="Stand. Genomic Sci.">
        <title>Complete genome sequence of 'Enterobacter lignolyticus' SCF1.</title>
        <authorList>
            <person name="Deangelis K.M."/>
            <person name="D'Haeseleer P."/>
            <person name="Chivian D."/>
            <person name="Fortney J.L."/>
            <person name="Khudyakov J."/>
            <person name="Simmons B."/>
            <person name="Woo H."/>
            <person name="Arkin A.P."/>
            <person name="Davenport K.W."/>
            <person name="Goodwin L."/>
            <person name="Chen A."/>
            <person name="Ivanova N."/>
            <person name="Kyrpides N.C."/>
            <person name="Mavromatis K."/>
            <person name="Woyke T."/>
            <person name="Hazen T.C."/>
        </authorList>
    </citation>
    <scope>NUCLEOTIDE SEQUENCE [LARGE SCALE GENOMIC DNA]</scope>
    <source>
        <strain evidence="9 10">SCF1</strain>
    </source>
</reference>
<comment type="similarity">
    <text evidence="1 6">Belongs to the sigma-70 factor family. ECF subfamily.</text>
</comment>
<keyword evidence="5 6" id="KW-0804">Transcription</keyword>
<dbReference type="GO" id="GO:0003677">
    <property type="term" value="F:DNA binding"/>
    <property type="evidence" value="ECO:0007669"/>
    <property type="project" value="UniProtKB-KW"/>
</dbReference>
<dbReference type="PROSITE" id="PS01063">
    <property type="entry name" value="SIGMA70_ECF"/>
    <property type="match status" value="1"/>
</dbReference>
<proteinExistence type="inferred from homology"/>
<dbReference type="GO" id="GO:0016987">
    <property type="term" value="F:sigma factor activity"/>
    <property type="evidence" value="ECO:0007669"/>
    <property type="project" value="UniProtKB-KW"/>
</dbReference>
<dbReference type="Proteomes" id="UP000006872">
    <property type="component" value="Chromosome"/>
</dbReference>
<name>E3GD36_ENTLS</name>
<dbReference type="InterPro" id="IPR036388">
    <property type="entry name" value="WH-like_DNA-bd_sf"/>
</dbReference>
<reference evidence="10" key="1">
    <citation type="submission" date="2010-10" db="EMBL/GenBank/DDBJ databases">
        <title>Complete sequence of Enterobacter cloacae SCF1.</title>
        <authorList>
            <consortium name="US DOE Joint Genome Institute"/>
            <person name="Lucas S."/>
            <person name="Copeland A."/>
            <person name="Lapidus A."/>
            <person name="Cheng J.-F."/>
            <person name="Bruce D."/>
            <person name="Goodwin L."/>
            <person name="Pitluck S."/>
            <person name="Davenport K."/>
            <person name="Detter J.C."/>
            <person name="Han C."/>
            <person name="Tapia R."/>
            <person name="Land M."/>
            <person name="Hauser L."/>
            <person name="Chang Y.-J."/>
            <person name="Jeffries C."/>
            <person name="Kyrpides N."/>
            <person name="Ivanova N."/>
            <person name="Mikhailova N."/>
            <person name="DeAngelis K."/>
            <person name="Arkin A.P."/>
            <person name="Chivian D."/>
            <person name="Edwards B."/>
            <person name="Woo H."/>
            <person name="Hazen T.C."/>
            <person name="Woyke T."/>
        </authorList>
    </citation>
    <scope>NUCLEOTIDE SEQUENCE [LARGE SCALE GENOMIC DNA]</scope>
    <source>
        <strain evidence="10">SCF1</strain>
    </source>
</reference>
<dbReference type="Gene3D" id="1.10.1740.10">
    <property type="match status" value="1"/>
</dbReference>
<feature type="domain" description="RNA polymerase sigma-70 region 2" evidence="7">
    <location>
        <begin position="12"/>
        <end position="74"/>
    </location>
</feature>
<organism evidence="9 10">
    <name type="scientific">Enterobacter lignolyticus (strain SCF1)</name>
    <dbReference type="NCBI Taxonomy" id="701347"/>
    <lineage>
        <taxon>Bacteria</taxon>
        <taxon>Pseudomonadati</taxon>
        <taxon>Pseudomonadota</taxon>
        <taxon>Gammaproteobacteria</taxon>
        <taxon>Enterobacterales</taxon>
        <taxon>Enterobacteriaceae</taxon>
        <taxon>Pluralibacter</taxon>
    </lineage>
</organism>
<feature type="domain" description="RNA polymerase sigma factor 70 region 4 type 2" evidence="8">
    <location>
        <begin position="101"/>
        <end position="153"/>
    </location>
</feature>
<dbReference type="InterPro" id="IPR007627">
    <property type="entry name" value="RNA_pol_sigma70_r2"/>
</dbReference>
<evidence type="ECO:0000259" key="8">
    <source>
        <dbReference type="Pfam" id="PF08281"/>
    </source>
</evidence>
<gene>
    <name evidence="9" type="ordered locus">Entcl_2807</name>
</gene>
<dbReference type="PANTHER" id="PTHR43133:SF25">
    <property type="entry name" value="RNA POLYMERASE SIGMA FACTOR RFAY-RELATED"/>
    <property type="match status" value="1"/>
</dbReference>
<evidence type="ECO:0000313" key="10">
    <source>
        <dbReference type="Proteomes" id="UP000006872"/>
    </source>
</evidence>
<keyword evidence="4 6" id="KW-0238">DNA-binding</keyword>
<dbReference type="InterPro" id="IPR013324">
    <property type="entry name" value="RNA_pol_sigma_r3/r4-like"/>
</dbReference>
<dbReference type="HOGENOM" id="CLU_047691_1_4_6"/>
<dbReference type="NCBIfam" id="TIGR02937">
    <property type="entry name" value="sigma70-ECF"/>
    <property type="match status" value="1"/>
</dbReference>
<dbReference type="PANTHER" id="PTHR43133">
    <property type="entry name" value="RNA POLYMERASE ECF-TYPE SIGMA FACTO"/>
    <property type="match status" value="1"/>
</dbReference>
<evidence type="ECO:0000256" key="4">
    <source>
        <dbReference type="ARBA" id="ARBA00023125"/>
    </source>
</evidence>
<dbReference type="eggNOG" id="COG1595">
    <property type="taxonomic scope" value="Bacteria"/>
</dbReference>
<dbReference type="EMBL" id="CP002272">
    <property type="protein sequence ID" value="ADO49055.1"/>
    <property type="molecule type" value="Genomic_DNA"/>
</dbReference>
<dbReference type="AlphaFoldDB" id="E3GD36"/>
<evidence type="ECO:0000313" key="9">
    <source>
        <dbReference type="EMBL" id="ADO49055.1"/>
    </source>
</evidence>
<dbReference type="SUPFAM" id="SSF88659">
    <property type="entry name" value="Sigma3 and sigma4 domains of RNA polymerase sigma factors"/>
    <property type="match status" value="1"/>
</dbReference>
<dbReference type="CDD" id="cd06171">
    <property type="entry name" value="Sigma70_r4"/>
    <property type="match status" value="1"/>
</dbReference>
<dbReference type="InterPro" id="IPR013325">
    <property type="entry name" value="RNA_pol_sigma_r2"/>
</dbReference>
<keyword evidence="2 6" id="KW-0805">Transcription regulation</keyword>
<evidence type="ECO:0000256" key="6">
    <source>
        <dbReference type="RuleBase" id="RU000716"/>
    </source>
</evidence>
<dbReference type="Pfam" id="PF04542">
    <property type="entry name" value="Sigma70_r2"/>
    <property type="match status" value="1"/>
</dbReference>
<keyword evidence="10" id="KW-1185">Reference proteome</keyword>
<dbReference type="Pfam" id="PF08281">
    <property type="entry name" value="Sigma70_r4_2"/>
    <property type="match status" value="1"/>
</dbReference>